<dbReference type="AlphaFoldDB" id="A0A2C9ZMP0"/>
<organism evidence="2 3">
    <name type="scientific">Streptosporangium minutum</name>
    <dbReference type="NCBI Taxonomy" id="569862"/>
    <lineage>
        <taxon>Bacteria</taxon>
        <taxon>Bacillati</taxon>
        <taxon>Actinomycetota</taxon>
        <taxon>Actinomycetes</taxon>
        <taxon>Streptosporangiales</taxon>
        <taxon>Streptosporangiaceae</taxon>
        <taxon>Streptosporangium</taxon>
    </lineage>
</organism>
<dbReference type="EMBL" id="NGFP01000017">
    <property type="protein sequence ID" value="OUC98675.1"/>
    <property type="molecule type" value="Genomic_DNA"/>
</dbReference>
<protein>
    <recommendedName>
        <fullName evidence="1">Tn3 transposase DDE domain-containing protein</fullName>
    </recommendedName>
</protein>
<accession>A0A2C9ZMP0</accession>
<dbReference type="GO" id="GO:0004803">
    <property type="term" value="F:transposase activity"/>
    <property type="evidence" value="ECO:0007669"/>
    <property type="project" value="InterPro"/>
</dbReference>
<dbReference type="GO" id="GO:0006313">
    <property type="term" value="P:DNA transposition"/>
    <property type="evidence" value="ECO:0007669"/>
    <property type="project" value="InterPro"/>
</dbReference>
<proteinExistence type="predicted"/>
<evidence type="ECO:0000259" key="1">
    <source>
        <dbReference type="Pfam" id="PF01526"/>
    </source>
</evidence>
<dbReference type="Pfam" id="PF01526">
    <property type="entry name" value="DDE_Tnp_Tn3"/>
    <property type="match status" value="1"/>
</dbReference>
<reference evidence="2 3" key="1">
    <citation type="submission" date="2017-05" db="EMBL/GenBank/DDBJ databases">
        <title>Biotechnological potential of actinobacteria isolated from South African environments.</title>
        <authorList>
            <person name="Le Roes-Hill M."/>
            <person name="Prins A."/>
            <person name="Durrell K.A."/>
        </authorList>
    </citation>
    <scope>NUCLEOTIDE SEQUENCE [LARGE SCALE GENOMIC DNA]</scope>
    <source>
        <strain evidence="2">M26</strain>
    </source>
</reference>
<name>A0A2C9ZMP0_9ACTN</name>
<evidence type="ECO:0000313" key="3">
    <source>
        <dbReference type="Proteomes" id="UP000194761"/>
    </source>
</evidence>
<dbReference type="Proteomes" id="UP000194761">
    <property type="component" value="Unassembled WGS sequence"/>
</dbReference>
<dbReference type="InterPro" id="IPR002513">
    <property type="entry name" value="Tn3_Tnp_DDE_dom"/>
</dbReference>
<evidence type="ECO:0000313" key="2">
    <source>
        <dbReference type="EMBL" id="OUC98675.1"/>
    </source>
</evidence>
<feature type="domain" description="Tn3 transposase DDE" evidence="1">
    <location>
        <begin position="1"/>
        <end position="62"/>
    </location>
</feature>
<gene>
    <name evidence="2" type="ORF">CA984_05985</name>
</gene>
<comment type="caution">
    <text evidence="2">The sequence shown here is derived from an EMBL/GenBank/DDBJ whole genome shotgun (WGS) entry which is preliminary data.</text>
</comment>
<keyword evidence="3" id="KW-1185">Reference proteome</keyword>
<sequence>MIEGVLRHCTDATIDRQYTDTHGQNLVDFAFSHLLGFKLLPRMKNVSHQKLVRVDAEQPVPTCLADIVSERTITGGGELFRPCAIPPVWRVAREVW</sequence>
<dbReference type="RefSeq" id="WP_086569052.1">
    <property type="nucleotide sequence ID" value="NZ_NGFP01000017.1"/>
</dbReference>